<dbReference type="CDD" id="cd07363">
    <property type="entry name" value="45_DOPA_Dioxygenase"/>
    <property type="match status" value="1"/>
</dbReference>
<feature type="domain" description="Extradiol ring-cleavage dioxygenase class III enzyme subunit B" evidence="6">
    <location>
        <begin position="58"/>
        <end position="300"/>
    </location>
</feature>
<dbReference type="SUPFAM" id="SSF53213">
    <property type="entry name" value="LigB-like"/>
    <property type="match status" value="1"/>
</dbReference>
<dbReference type="PANTHER" id="PTHR30096">
    <property type="entry name" value="4,5-DOPA DIOXYGENASE EXTRADIOL-LIKE PROTEIN"/>
    <property type="match status" value="1"/>
</dbReference>
<dbReference type="InterPro" id="IPR014436">
    <property type="entry name" value="Extradiol_dOase_DODA"/>
</dbReference>
<evidence type="ECO:0000256" key="2">
    <source>
        <dbReference type="ARBA" id="ARBA00007581"/>
    </source>
</evidence>
<comment type="similarity">
    <text evidence="2">Belongs to the DODA-type extradiol aromatic ring-opening dioxygenase family.</text>
</comment>
<keyword evidence="5" id="KW-0560">Oxidoreductase</keyword>
<dbReference type="EMBL" id="JADGIZ020000060">
    <property type="protein sequence ID" value="KAL2912636.1"/>
    <property type="molecule type" value="Genomic_DNA"/>
</dbReference>
<dbReference type="Gene3D" id="3.40.830.10">
    <property type="entry name" value="LigB-like"/>
    <property type="match status" value="1"/>
</dbReference>
<sequence length="303" mass="33223">MSRTWTNNLLFSADRAAAAPAARQPVIFLAHGSPALIWPKNLGSMGFPLDSIGGSEGPHVKFLQAYGPHLLKQYKPKALVVFSAHWETDGPIQVTDNKQNPLYYDYYGFPEPLYNLDFRSEGSTALSNRIVELLNKSGIPAEKLPDKGRGLDHGVFVPFIHMLPNPVGIPIVEVSMHSNLDPKKLIDLGKAVAPLRDEGVLIISGGLTIHSFREPEAWDPKQASQGFKDFENAVKAAINENKTPEERNAALIATAKHPYFRRAHPREEHFVPIFIAAGAGSHPDDTARVVCDLHGAITAEFGN</sequence>
<evidence type="ECO:0000313" key="7">
    <source>
        <dbReference type="EMBL" id="KAL2912636.1"/>
    </source>
</evidence>
<evidence type="ECO:0000256" key="1">
    <source>
        <dbReference type="ARBA" id="ARBA00001947"/>
    </source>
</evidence>
<dbReference type="Pfam" id="PF02900">
    <property type="entry name" value="LigB"/>
    <property type="match status" value="1"/>
</dbReference>
<evidence type="ECO:0000313" key="8">
    <source>
        <dbReference type="Proteomes" id="UP001527925"/>
    </source>
</evidence>
<reference evidence="7 8" key="1">
    <citation type="submission" date="2023-09" db="EMBL/GenBank/DDBJ databases">
        <title>Pangenome analysis of Batrachochytrium dendrobatidis and related Chytrids.</title>
        <authorList>
            <person name="Yacoub M.N."/>
            <person name="Stajich J.E."/>
            <person name="James T.Y."/>
        </authorList>
    </citation>
    <scope>NUCLEOTIDE SEQUENCE [LARGE SCALE GENOMIC DNA]</scope>
    <source>
        <strain evidence="7 8">JEL0888</strain>
    </source>
</reference>
<comment type="caution">
    <text evidence="7">The sequence shown here is derived from an EMBL/GenBank/DDBJ whole genome shotgun (WGS) entry which is preliminary data.</text>
</comment>
<comment type="cofactor">
    <cofactor evidence="1">
        <name>Zn(2+)</name>
        <dbReference type="ChEBI" id="CHEBI:29105"/>
    </cofactor>
</comment>
<name>A0ABR4MZF0_9FUNG</name>
<evidence type="ECO:0000256" key="3">
    <source>
        <dbReference type="ARBA" id="ARBA00022723"/>
    </source>
</evidence>
<keyword evidence="4" id="KW-0862">Zinc</keyword>
<dbReference type="PIRSF" id="PIRSF006157">
    <property type="entry name" value="Doxgns_DODA"/>
    <property type="match status" value="1"/>
</dbReference>
<keyword evidence="3" id="KW-0479">Metal-binding</keyword>
<evidence type="ECO:0000259" key="6">
    <source>
        <dbReference type="Pfam" id="PF02900"/>
    </source>
</evidence>
<dbReference type="Proteomes" id="UP001527925">
    <property type="component" value="Unassembled WGS sequence"/>
</dbReference>
<dbReference type="InterPro" id="IPR004183">
    <property type="entry name" value="Xdiol_dOase_suB"/>
</dbReference>
<dbReference type="PANTHER" id="PTHR30096:SF0">
    <property type="entry name" value="4,5-DOPA DIOXYGENASE EXTRADIOL-LIKE PROTEIN"/>
    <property type="match status" value="1"/>
</dbReference>
<proteinExistence type="inferred from homology"/>
<gene>
    <name evidence="7" type="ORF">HK105_207852</name>
</gene>
<organism evidence="7 8">
    <name type="scientific">Polyrhizophydium stewartii</name>
    <dbReference type="NCBI Taxonomy" id="2732419"/>
    <lineage>
        <taxon>Eukaryota</taxon>
        <taxon>Fungi</taxon>
        <taxon>Fungi incertae sedis</taxon>
        <taxon>Chytridiomycota</taxon>
        <taxon>Chytridiomycota incertae sedis</taxon>
        <taxon>Chytridiomycetes</taxon>
        <taxon>Rhizophydiales</taxon>
        <taxon>Rhizophydiales incertae sedis</taxon>
        <taxon>Polyrhizophydium</taxon>
    </lineage>
</organism>
<evidence type="ECO:0000256" key="5">
    <source>
        <dbReference type="ARBA" id="ARBA00023002"/>
    </source>
</evidence>
<keyword evidence="8" id="KW-1185">Reference proteome</keyword>
<evidence type="ECO:0000256" key="4">
    <source>
        <dbReference type="ARBA" id="ARBA00022833"/>
    </source>
</evidence>
<accession>A0ABR4MZF0</accession>
<protein>
    <recommendedName>
        <fullName evidence="6">Extradiol ring-cleavage dioxygenase class III enzyme subunit B domain-containing protein</fullName>
    </recommendedName>
</protein>